<dbReference type="Gene3D" id="2.30.42.10">
    <property type="match status" value="1"/>
</dbReference>
<dbReference type="CDD" id="cd01785">
    <property type="entry name" value="RA_PDZ-GEF1"/>
    <property type="match status" value="1"/>
</dbReference>
<evidence type="ECO:0000256" key="4">
    <source>
        <dbReference type="SAM" id="MobiDB-lite"/>
    </source>
</evidence>
<dbReference type="SUPFAM" id="SSF51206">
    <property type="entry name" value="cAMP-binding domain-like"/>
    <property type="match status" value="1"/>
</dbReference>
<dbReference type="PROSITE" id="PS50212">
    <property type="entry name" value="RASGEF_NTER"/>
    <property type="match status" value="1"/>
</dbReference>
<evidence type="ECO:0008006" key="12">
    <source>
        <dbReference type="Google" id="ProtNLM"/>
    </source>
</evidence>
<dbReference type="InterPro" id="IPR036964">
    <property type="entry name" value="RASGEF_cat_dom_sf"/>
</dbReference>
<dbReference type="SMART" id="SM00229">
    <property type="entry name" value="RasGEFN"/>
    <property type="match status" value="1"/>
</dbReference>
<feature type="domain" description="Ras-associating" evidence="8">
    <location>
        <begin position="652"/>
        <end position="738"/>
    </location>
</feature>
<dbReference type="InterPro" id="IPR000651">
    <property type="entry name" value="Ras-like_Gua-exchang_fac_N"/>
</dbReference>
<dbReference type="Pfam" id="PF00595">
    <property type="entry name" value="PDZ"/>
    <property type="match status" value="1"/>
</dbReference>
<dbReference type="PROSITE" id="PS50042">
    <property type="entry name" value="CNMP_BINDING_3"/>
    <property type="match status" value="1"/>
</dbReference>
<feature type="domain" description="Cyclic nucleotide-binding" evidence="6">
    <location>
        <begin position="185"/>
        <end position="294"/>
    </location>
</feature>
<feature type="compositionally biased region" description="Low complexity" evidence="4">
    <location>
        <begin position="95"/>
        <end position="111"/>
    </location>
</feature>
<dbReference type="CDD" id="cd00155">
    <property type="entry name" value="RasGEF"/>
    <property type="match status" value="1"/>
</dbReference>
<dbReference type="InterPro" id="IPR029071">
    <property type="entry name" value="Ubiquitin-like_domsf"/>
</dbReference>
<dbReference type="Proteomes" id="UP001159363">
    <property type="component" value="Chromosome 12"/>
</dbReference>
<feature type="compositionally biased region" description="Basic and acidic residues" evidence="4">
    <location>
        <begin position="1039"/>
        <end position="1048"/>
    </location>
</feature>
<dbReference type="Gene3D" id="1.20.870.10">
    <property type="entry name" value="Son of sevenless (SoS) protein Chain: S domain 1"/>
    <property type="match status" value="1"/>
</dbReference>
<dbReference type="SUPFAM" id="SSF54236">
    <property type="entry name" value="Ubiquitin-like"/>
    <property type="match status" value="1"/>
</dbReference>
<feature type="region of interest" description="Disordered" evidence="4">
    <location>
        <begin position="1039"/>
        <end position="1098"/>
    </location>
</feature>
<name>A0ABQ9GC71_9NEOP</name>
<dbReference type="InterPro" id="IPR014710">
    <property type="entry name" value="RmlC-like_jellyroll"/>
</dbReference>
<evidence type="ECO:0000256" key="3">
    <source>
        <dbReference type="PROSITE-ProRule" id="PRU00168"/>
    </source>
</evidence>
<feature type="region of interest" description="Disordered" evidence="4">
    <location>
        <begin position="1"/>
        <end position="31"/>
    </location>
</feature>
<dbReference type="Gene3D" id="2.60.120.10">
    <property type="entry name" value="Jelly Rolls"/>
    <property type="match status" value="1"/>
</dbReference>
<dbReference type="SMART" id="SM00100">
    <property type="entry name" value="cNMP"/>
    <property type="match status" value="1"/>
</dbReference>
<dbReference type="PROSITE" id="PS00720">
    <property type="entry name" value="RASGEF"/>
    <property type="match status" value="1"/>
</dbReference>
<proteinExistence type="inferred from homology"/>
<evidence type="ECO:0000313" key="11">
    <source>
        <dbReference type="Proteomes" id="UP001159363"/>
    </source>
</evidence>
<organism evidence="10 11">
    <name type="scientific">Dryococelus australis</name>
    <dbReference type="NCBI Taxonomy" id="614101"/>
    <lineage>
        <taxon>Eukaryota</taxon>
        <taxon>Metazoa</taxon>
        <taxon>Ecdysozoa</taxon>
        <taxon>Arthropoda</taxon>
        <taxon>Hexapoda</taxon>
        <taxon>Insecta</taxon>
        <taxon>Pterygota</taxon>
        <taxon>Neoptera</taxon>
        <taxon>Polyneoptera</taxon>
        <taxon>Phasmatodea</taxon>
        <taxon>Verophasmatodea</taxon>
        <taxon>Anareolatae</taxon>
        <taxon>Phasmatidae</taxon>
        <taxon>Eurycanthinae</taxon>
        <taxon>Dryococelus</taxon>
    </lineage>
</organism>
<dbReference type="InterPro" id="IPR001478">
    <property type="entry name" value="PDZ"/>
</dbReference>
<protein>
    <recommendedName>
        <fullName evidence="12">Rap guanine nucleotide exchange factor 2</fullName>
    </recommendedName>
</protein>
<feature type="region of interest" description="Disordered" evidence="4">
    <location>
        <begin position="92"/>
        <end position="120"/>
    </location>
</feature>
<dbReference type="InterPro" id="IPR018490">
    <property type="entry name" value="cNMP-bd_dom_sf"/>
</dbReference>
<dbReference type="CDD" id="cd06224">
    <property type="entry name" value="REM"/>
    <property type="match status" value="1"/>
</dbReference>
<dbReference type="InterPro" id="IPR023578">
    <property type="entry name" value="Ras_GEF_dom_sf"/>
</dbReference>
<dbReference type="InterPro" id="IPR001895">
    <property type="entry name" value="RASGEF_cat_dom"/>
</dbReference>
<dbReference type="PROSITE" id="PS50106">
    <property type="entry name" value="PDZ"/>
    <property type="match status" value="1"/>
</dbReference>
<dbReference type="Pfam" id="PF00617">
    <property type="entry name" value="RasGEF"/>
    <property type="match status" value="1"/>
</dbReference>
<dbReference type="PROSITE" id="PS50200">
    <property type="entry name" value="RA"/>
    <property type="match status" value="1"/>
</dbReference>
<dbReference type="InterPro" id="IPR008937">
    <property type="entry name" value="Ras-like_GEF"/>
</dbReference>
<dbReference type="Pfam" id="PF00618">
    <property type="entry name" value="RasGEF_N"/>
    <property type="match status" value="1"/>
</dbReference>
<keyword evidence="2 3" id="KW-0344">Guanine-nucleotide releasing factor</keyword>
<evidence type="ECO:0000313" key="10">
    <source>
        <dbReference type="EMBL" id="KAJ8870005.1"/>
    </source>
</evidence>
<comment type="caution">
    <text evidence="10">The sequence shown here is derived from an EMBL/GenBank/DDBJ whole genome shotgun (WGS) entry which is preliminary data.</text>
</comment>
<feature type="domain" description="N-terminal Ras-GEF" evidence="9">
    <location>
        <begin position="310"/>
        <end position="423"/>
    </location>
</feature>
<dbReference type="PROSITE" id="PS50009">
    <property type="entry name" value="RASGEF_CAT"/>
    <property type="match status" value="1"/>
</dbReference>
<evidence type="ECO:0000256" key="1">
    <source>
        <dbReference type="ARBA" id="ARBA00010829"/>
    </source>
</evidence>
<dbReference type="InterPro" id="IPR019804">
    <property type="entry name" value="Ras_G-nucl-exch_fac_CS"/>
</dbReference>
<feature type="region of interest" description="Disordered" evidence="4">
    <location>
        <begin position="534"/>
        <end position="558"/>
    </location>
</feature>
<dbReference type="Gene3D" id="3.10.20.90">
    <property type="entry name" value="Phosphatidylinositol 3-kinase Catalytic Subunit, Chain A, domain 1"/>
    <property type="match status" value="1"/>
</dbReference>
<evidence type="ECO:0000259" key="6">
    <source>
        <dbReference type="PROSITE" id="PS50042"/>
    </source>
</evidence>
<dbReference type="CDD" id="cd00038">
    <property type="entry name" value="CAP_ED"/>
    <property type="match status" value="1"/>
</dbReference>
<dbReference type="SUPFAM" id="SSF50156">
    <property type="entry name" value="PDZ domain-like"/>
    <property type="match status" value="1"/>
</dbReference>
<feature type="domain" description="PDZ" evidence="7">
    <location>
        <begin position="437"/>
        <end position="478"/>
    </location>
</feature>
<gene>
    <name evidence="10" type="ORF">PR048_029016</name>
</gene>
<dbReference type="InterPro" id="IPR036034">
    <property type="entry name" value="PDZ_sf"/>
</dbReference>
<evidence type="ECO:0000256" key="2">
    <source>
        <dbReference type="ARBA" id="ARBA00022658"/>
    </source>
</evidence>
<sequence>MGDPEKTRRPAASSGKIPTRENPEATPPGIEPALALFDGSFNFVLQIDYPEVQAARTNRTAITPGSMERGGGVSLVFEDTFSPALTGRPELYVKSNRSSHSSDTSSAYSGSDTMASVQSSLDAEEVDLSGLMESIVDSDEDDELAESIESLTVRDTVRECLEKDPSERTKDDIETLLEFTQHLKAFTNMTLAVRRALCSVMVFAVVESAGTEVMNDGEELDSWSVLINGHVEVTHSNGKTEQLHVGDSFGIQPTMEKLYHRGVMRTCCDDCQFVCITQNDYYRILHQGEENIRRHEEGGRVVLVTELRGERQVVIRGSAERLMLQLIEENSIIESTYVEDFLLTHRTFIDSPLHVANQLLQFNESNIRDRVTRVVLLWVNNHFTDFETDPSMMEFLETFEAGLECEKMHGQLRLLNIACAAKARARNITLTRPSRDEVEKRSKAEDVGLKRGDQILEVNGQSFEHVSHAKALEILRGTTHLSITVKSNLLAFKEMLQTPDNSPRPRGRKISEITHLQPDSWMNRMSTVEPTGLITPGQMPTTPANSSPCKGSKKEGGKGFTTLAAKRRVQKALMLLVRQQKVNILPKNTINDSGQLDESSFPNISSNHTGQTTTLQHSHSNPDLMSICYDDMHSSDYPEHVLKVVLLYATLRILDLQVYKPDQTCKYLLVHKETTAHEVVMLALQEFGITDPSSNFSLCEVSVAEGGIIKQRRLPDQLQNLAERIGLNSRYYLKTNGTTETMVSDELAPELVRESQVHFLQLNAVEVAIQLTLQDFSIFRQIESTEYVDDLFELKSRYGTPMLSQFAELVNREMFWVVTEVCSEHNLVRRSKIIKQFIKVARQCKECKNFNSMFAILSGLGHGAVSRLRLSWEKLPTKYQKLFSDLQDLMDPSRNMSKYRQLVSSEQSQPPIIPFYPIVKKDLTFIHLGNDTHVEDLINFEKLRMIAKEVRALTNMCSSPYDLLTMLELGGQPPSSAMKALNHQLTTGTGPGGNQGAATVKRRKKSTAQPNPKKMFEEAQMVRRVKAYLNNMRVIDDEDKLHDFEPNKTRPHQPRHPQIPGPHRPLSPSSSPNSHRRVISASSVPWEQGRSLHERSHSDTPVLPLAGVDLYAESSSVTSLGNLPLRKTLTSGESCFHLSMCLIIQVCFFDESDHFGDV</sequence>
<dbReference type="InterPro" id="IPR000595">
    <property type="entry name" value="cNMP-bd_dom"/>
</dbReference>
<feature type="domain" description="Ras-GEF" evidence="5">
    <location>
        <begin position="763"/>
        <end position="992"/>
    </location>
</feature>
<feature type="region of interest" description="Disordered" evidence="4">
    <location>
        <begin position="987"/>
        <end position="1013"/>
    </location>
</feature>
<dbReference type="EMBL" id="JARBHB010000013">
    <property type="protein sequence ID" value="KAJ8870005.1"/>
    <property type="molecule type" value="Genomic_DNA"/>
</dbReference>
<dbReference type="SMART" id="SM00228">
    <property type="entry name" value="PDZ"/>
    <property type="match status" value="1"/>
</dbReference>
<dbReference type="SMART" id="SM00314">
    <property type="entry name" value="RA"/>
    <property type="match status" value="1"/>
</dbReference>
<dbReference type="PANTHER" id="PTHR23113:SF249">
    <property type="entry name" value="RAP GUANINE NUCLEOTIDE EXCHANGE FACTOR 6"/>
    <property type="match status" value="1"/>
</dbReference>
<evidence type="ECO:0000259" key="8">
    <source>
        <dbReference type="PROSITE" id="PS50200"/>
    </source>
</evidence>
<dbReference type="Pfam" id="PF00788">
    <property type="entry name" value="RA"/>
    <property type="match status" value="1"/>
</dbReference>
<comment type="similarity">
    <text evidence="1">Belongs to the RAPGEF2 family.</text>
</comment>
<evidence type="ECO:0000259" key="5">
    <source>
        <dbReference type="PROSITE" id="PS50009"/>
    </source>
</evidence>
<reference evidence="10 11" key="1">
    <citation type="submission" date="2023-02" db="EMBL/GenBank/DDBJ databases">
        <title>LHISI_Scaffold_Assembly.</title>
        <authorList>
            <person name="Stuart O.P."/>
            <person name="Cleave R."/>
            <person name="Magrath M.J.L."/>
            <person name="Mikheyev A.S."/>
        </authorList>
    </citation>
    <scope>NUCLEOTIDE SEQUENCE [LARGE SCALE GENOMIC DNA]</scope>
    <source>
        <strain evidence="10">Daus_M_001</strain>
        <tissue evidence="10">Leg muscle</tissue>
    </source>
</reference>
<dbReference type="InterPro" id="IPR000159">
    <property type="entry name" value="RA_dom"/>
</dbReference>
<evidence type="ECO:0000259" key="9">
    <source>
        <dbReference type="PROSITE" id="PS50212"/>
    </source>
</evidence>
<dbReference type="Gene3D" id="1.10.840.10">
    <property type="entry name" value="Ras guanine-nucleotide exchange factors catalytic domain"/>
    <property type="match status" value="1"/>
</dbReference>
<feature type="compositionally biased region" description="Polar residues" evidence="4">
    <location>
        <begin position="538"/>
        <end position="549"/>
    </location>
</feature>
<dbReference type="SUPFAM" id="SSF48366">
    <property type="entry name" value="Ras GEF"/>
    <property type="match status" value="1"/>
</dbReference>
<evidence type="ECO:0000259" key="7">
    <source>
        <dbReference type="PROSITE" id="PS50106"/>
    </source>
</evidence>
<dbReference type="SMART" id="SM00147">
    <property type="entry name" value="RasGEF"/>
    <property type="match status" value="1"/>
</dbReference>
<accession>A0ABQ9GC71</accession>
<keyword evidence="11" id="KW-1185">Reference proteome</keyword>
<dbReference type="PANTHER" id="PTHR23113">
    <property type="entry name" value="GUANINE NUCLEOTIDE EXCHANGE FACTOR"/>
    <property type="match status" value="1"/>
</dbReference>